<dbReference type="Gene3D" id="3.40.30.10">
    <property type="entry name" value="Glutaredoxin"/>
    <property type="match status" value="1"/>
</dbReference>
<evidence type="ECO:0000256" key="1">
    <source>
        <dbReference type="ARBA" id="ARBA00023157"/>
    </source>
</evidence>
<dbReference type="InterPro" id="IPR017937">
    <property type="entry name" value="Thioredoxin_CS"/>
</dbReference>
<dbReference type="PROSITE" id="PS51352">
    <property type="entry name" value="THIOREDOXIN_2"/>
    <property type="match status" value="1"/>
</dbReference>
<dbReference type="InterPro" id="IPR036249">
    <property type="entry name" value="Thioredoxin-like_sf"/>
</dbReference>
<gene>
    <name evidence="3" type="ORF">SM124_19000</name>
</gene>
<evidence type="ECO:0000313" key="4">
    <source>
        <dbReference type="Proteomes" id="UP001290455"/>
    </source>
</evidence>
<evidence type="ECO:0000259" key="2">
    <source>
        <dbReference type="PROSITE" id="PS51352"/>
    </source>
</evidence>
<proteinExistence type="predicted"/>
<dbReference type="Pfam" id="PF00578">
    <property type="entry name" value="AhpC-TSA"/>
    <property type="match status" value="1"/>
</dbReference>
<keyword evidence="1" id="KW-1015">Disulfide bond</keyword>
<dbReference type="Proteomes" id="UP001290455">
    <property type="component" value="Unassembled WGS sequence"/>
</dbReference>
<reference evidence="3 4" key="1">
    <citation type="submission" date="2023-11" db="EMBL/GenBank/DDBJ databases">
        <title>Bacillus jintuensis, isolated from a mudflat on the Beibu Gulf coast.</title>
        <authorList>
            <person name="Li M."/>
        </authorList>
    </citation>
    <scope>NUCLEOTIDE SEQUENCE [LARGE SCALE GENOMIC DNA]</scope>
    <source>
        <strain evidence="3 4">31A1R</strain>
    </source>
</reference>
<dbReference type="RefSeq" id="WP_322448100.1">
    <property type="nucleotide sequence ID" value="NZ_JAXOFX010000016.1"/>
</dbReference>
<dbReference type="CDD" id="cd02966">
    <property type="entry name" value="TlpA_like_family"/>
    <property type="match status" value="1"/>
</dbReference>
<dbReference type="InterPro" id="IPR000866">
    <property type="entry name" value="AhpC/TSA"/>
</dbReference>
<dbReference type="PANTHER" id="PTHR42852">
    <property type="entry name" value="THIOL:DISULFIDE INTERCHANGE PROTEIN DSBE"/>
    <property type="match status" value="1"/>
</dbReference>
<dbReference type="EMBL" id="JAXOFX010000016">
    <property type="protein sequence ID" value="MDZ5473811.1"/>
    <property type="molecule type" value="Genomic_DNA"/>
</dbReference>
<sequence length="192" mass="21730">MKNFLIGAAILIFILAIIDKTVLKEKGMIKQVEQINQYEKIEDPASLPIGIEVNHRAPEISLTTLEGNVVSLEDYKGKKILLNFWASWCPPCKAEMPDMQEMYENQSSEDFVVLAVNLTNTESKGLKVVKEFVESKKLTFPILLDEKGRATSDYNVLTYPTSYFIDTDGVIRSKVLGAISKEHMNREMNKLP</sequence>
<dbReference type="InterPro" id="IPR050553">
    <property type="entry name" value="Thioredoxin_ResA/DsbE_sf"/>
</dbReference>
<dbReference type="PANTHER" id="PTHR42852:SF1">
    <property type="entry name" value="THIOREDOXIN-LIKE PROTEIN YNEN"/>
    <property type="match status" value="1"/>
</dbReference>
<organism evidence="3 4">
    <name type="scientific">Robertmurraya mangrovi</name>
    <dbReference type="NCBI Taxonomy" id="3098077"/>
    <lineage>
        <taxon>Bacteria</taxon>
        <taxon>Bacillati</taxon>
        <taxon>Bacillota</taxon>
        <taxon>Bacilli</taxon>
        <taxon>Bacillales</taxon>
        <taxon>Bacillaceae</taxon>
        <taxon>Robertmurraya</taxon>
    </lineage>
</organism>
<evidence type="ECO:0000313" key="3">
    <source>
        <dbReference type="EMBL" id="MDZ5473811.1"/>
    </source>
</evidence>
<feature type="domain" description="Thioredoxin" evidence="2">
    <location>
        <begin position="51"/>
        <end position="192"/>
    </location>
</feature>
<keyword evidence="4" id="KW-1185">Reference proteome</keyword>
<name>A0ABU5J315_9BACI</name>
<accession>A0ABU5J315</accession>
<protein>
    <submittedName>
        <fullName evidence="3">TlpA disulfide reductase family protein</fullName>
    </submittedName>
</protein>
<dbReference type="InterPro" id="IPR013766">
    <property type="entry name" value="Thioredoxin_domain"/>
</dbReference>
<comment type="caution">
    <text evidence="3">The sequence shown here is derived from an EMBL/GenBank/DDBJ whole genome shotgun (WGS) entry which is preliminary data.</text>
</comment>
<dbReference type="PROSITE" id="PS00194">
    <property type="entry name" value="THIOREDOXIN_1"/>
    <property type="match status" value="1"/>
</dbReference>
<dbReference type="SUPFAM" id="SSF52833">
    <property type="entry name" value="Thioredoxin-like"/>
    <property type="match status" value="1"/>
</dbReference>